<evidence type="ECO:0000313" key="3">
    <source>
        <dbReference type="EMBL" id="GIY23873.1"/>
    </source>
</evidence>
<dbReference type="InterPro" id="IPR002919">
    <property type="entry name" value="TIL_dom"/>
</dbReference>
<feature type="domain" description="TIL" evidence="2">
    <location>
        <begin position="26"/>
        <end position="56"/>
    </location>
</feature>
<dbReference type="Proteomes" id="UP001054945">
    <property type="component" value="Unassembled WGS sequence"/>
</dbReference>
<accession>A0AAV4RNN8</accession>
<keyword evidence="4" id="KW-1185">Reference proteome</keyword>
<evidence type="ECO:0000313" key="4">
    <source>
        <dbReference type="Proteomes" id="UP001054945"/>
    </source>
</evidence>
<organism evidence="3 4">
    <name type="scientific">Caerostris extrusa</name>
    <name type="common">Bark spider</name>
    <name type="synonym">Caerostris bankana</name>
    <dbReference type="NCBI Taxonomy" id="172846"/>
    <lineage>
        <taxon>Eukaryota</taxon>
        <taxon>Metazoa</taxon>
        <taxon>Ecdysozoa</taxon>
        <taxon>Arthropoda</taxon>
        <taxon>Chelicerata</taxon>
        <taxon>Arachnida</taxon>
        <taxon>Araneae</taxon>
        <taxon>Araneomorphae</taxon>
        <taxon>Entelegynae</taxon>
        <taxon>Araneoidea</taxon>
        <taxon>Araneidae</taxon>
        <taxon>Caerostris</taxon>
    </lineage>
</organism>
<reference evidence="3 4" key="1">
    <citation type="submission" date="2021-06" db="EMBL/GenBank/DDBJ databases">
        <title>Caerostris extrusa draft genome.</title>
        <authorList>
            <person name="Kono N."/>
            <person name="Arakawa K."/>
        </authorList>
    </citation>
    <scope>NUCLEOTIDE SEQUENCE [LARGE SCALE GENOMIC DNA]</scope>
</reference>
<dbReference type="Pfam" id="PF01826">
    <property type="entry name" value="TIL"/>
    <property type="match status" value="1"/>
</dbReference>
<dbReference type="InterPro" id="IPR036084">
    <property type="entry name" value="Ser_inhib-like_sf"/>
</dbReference>
<comment type="caution">
    <text evidence="3">The sequence shown here is derived from an EMBL/GenBank/DDBJ whole genome shotgun (WGS) entry which is preliminary data.</text>
</comment>
<dbReference type="SUPFAM" id="SSF57567">
    <property type="entry name" value="Serine protease inhibitors"/>
    <property type="match status" value="1"/>
</dbReference>
<dbReference type="Gene3D" id="2.10.25.10">
    <property type="entry name" value="Laminin"/>
    <property type="match status" value="1"/>
</dbReference>
<sequence>MKVFLLVCLMGLAVVGAKGQSKNHRCPKNAVWDQCGIDCPKTCQGQEIKCPLKCRFGLRVRGGLRSST</sequence>
<keyword evidence="1" id="KW-0732">Signal</keyword>
<feature type="chain" id="PRO_5044011244" description="TIL domain-containing protein" evidence="1">
    <location>
        <begin position="20"/>
        <end position="68"/>
    </location>
</feature>
<gene>
    <name evidence="3" type="ORF">CEXT_294591</name>
</gene>
<proteinExistence type="predicted"/>
<evidence type="ECO:0000259" key="2">
    <source>
        <dbReference type="Pfam" id="PF01826"/>
    </source>
</evidence>
<protein>
    <recommendedName>
        <fullName evidence="2">TIL domain-containing protein</fullName>
    </recommendedName>
</protein>
<dbReference type="EMBL" id="BPLR01008328">
    <property type="protein sequence ID" value="GIY23873.1"/>
    <property type="molecule type" value="Genomic_DNA"/>
</dbReference>
<name>A0AAV4RNN8_CAEEX</name>
<dbReference type="AlphaFoldDB" id="A0AAV4RNN8"/>
<evidence type="ECO:0000256" key="1">
    <source>
        <dbReference type="SAM" id="SignalP"/>
    </source>
</evidence>
<feature type="signal peptide" evidence="1">
    <location>
        <begin position="1"/>
        <end position="19"/>
    </location>
</feature>